<feature type="compositionally biased region" description="Polar residues" evidence="1">
    <location>
        <begin position="1"/>
        <end position="11"/>
    </location>
</feature>
<evidence type="ECO:0008006" key="4">
    <source>
        <dbReference type="Google" id="ProtNLM"/>
    </source>
</evidence>
<feature type="compositionally biased region" description="Polar residues" evidence="1">
    <location>
        <begin position="73"/>
        <end position="90"/>
    </location>
</feature>
<evidence type="ECO:0000256" key="1">
    <source>
        <dbReference type="SAM" id="MobiDB-lite"/>
    </source>
</evidence>
<dbReference type="InterPro" id="IPR021551">
    <property type="entry name" value="DUF3005"/>
</dbReference>
<dbReference type="AlphaFoldDB" id="A0A2N4TRA7"/>
<proteinExistence type="predicted"/>
<comment type="caution">
    <text evidence="2">The sequence shown here is derived from an EMBL/GenBank/DDBJ whole genome shotgun (WGS) entry which is preliminary data.</text>
</comment>
<reference evidence="2 3" key="1">
    <citation type="submission" date="2017-12" db="EMBL/GenBank/DDBJ databases">
        <title>Draft genome sequence of Ralstonia pickettii 52.</title>
        <authorList>
            <person name="Zheng B."/>
        </authorList>
    </citation>
    <scope>NUCLEOTIDE SEQUENCE [LARGE SCALE GENOMIC DNA]</scope>
    <source>
        <strain evidence="2 3">52</strain>
    </source>
</reference>
<dbReference type="RefSeq" id="WP_102065351.1">
    <property type="nucleotide sequence ID" value="NZ_PKQE01000002.1"/>
</dbReference>
<organism evidence="2 3">
    <name type="scientific">Ralstonia pickettii</name>
    <name type="common">Burkholderia pickettii</name>
    <dbReference type="NCBI Taxonomy" id="329"/>
    <lineage>
        <taxon>Bacteria</taxon>
        <taxon>Pseudomonadati</taxon>
        <taxon>Pseudomonadota</taxon>
        <taxon>Betaproteobacteria</taxon>
        <taxon>Burkholderiales</taxon>
        <taxon>Burkholderiaceae</taxon>
        <taxon>Ralstonia</taxon>
    </lineage>
</organism>
<dbReference type="OrthoDB" id="9016785at2"/>
<feature type="region of interest" description="Disordered" evidence="1">
    <location>
        <begin position="1"/>
        <end position="128"/>
    </location>
</feature>
<evidence type="ECO:0000313" key="2">
    <source>
        <dbReference type="EMBL" id="PLC42226.1"/>
    </source>
</evidence>
<protein>
    <recommendedName>
        <fullName evidence="4">DUF3005 domain-containing protein</fullName>
    </recommendedName>
</protein>
<dbReference type="Pfam" id="PF11448">
    <property type="entry name" value="DUF3005"/>
    <property type="match status" value="1"/>
</dbReference>
<name>A0A2N4TRA7_RALPI</name>
<dbReference type="EMBL" id="PKQE01000002">
    <property type="protein sequence ID" value="PLC42226.1"/>
    <property type="molecule type" value="Genomic_DNA"/>
</dbReference>
<sequence length="151" mass="16268">MHNAEHNQAQPQPEEPVTRQPEGAKLTEPPPDSPRDDPLARASRRILSVDAAGAEATDNTVDTDGKGLEAAKSASQWQDNVIYSNASLDNSRPEPDPEAPIAGIDSRPNQGRPTIAAEPGQRVVMRGVIDETARNGTRAAQRFSLEDDEQP</sequence>
<dbReference type="Proteomes" id="UP000234456">
    <property type="component" value="Unassembled WGS sequence"/>
</dbReference>
<accession>A0A2N4TRA7</accession>
<gene>
    <name evidence="2" type="ORF">C0Q88_09575</name>
</gene>
<evidence type="ECO:0000313" key="3">
    <source>
        <dbReference type="Proteomes" id="UP000234456"/>
    </source>
</evidence>